<proteinExistence type="predicted"/>
<evidence type="ECO:0000256" key="1">
    <source>
        <dbReference type="SAM" id="MobiDB-lite"/>
    </source>
</evidence>
<feature type="compositionally biased region" description="Basic and acidic residues" evidence="1">
    <location>
        <begin position="1"/>
        <end position="17"/>
    </location>
</feature>
<accession>A0A926HRB5</accession>
<dbReference type="Proteomes" id="UP000620366">
    <property type="component" value="Unassembled WGS sequence"/>
</dbReference>
<protein>
    <submittedName>
        <fullName evidence="2">Uncharacterized protein</fullName>
    </submittedName>
</protein>
<comment type="caution">
    <text evidence="2">The sequence shown here is derived from an EMBL/GenBank/DDBJ whole genome shotgun (WGS) entry which is preliminary data.</text>
</comment>
<gene>
    <name evidence="2" type="ORF">H8695_11065</name>
</gene>
<dbReference type="EMBL" id="JACRSP010000006">
    <property type="protein sequence ID" value="MBC8537227.1"/>
    <property type="molecule type" value="Genomic_DNA"/>
</dbReference>
<feature type="region of interest" description="Disordered" evidence="1">
    <location>
        <begin position="1"/>
        <end position="20"/>
    </location>
</feature>
<name>A0A926HRB5_9FIRM</name>
<evidence type="ECO:0000313" key="3">
    <source>
        <dbReference type="Proteomes" id="UP000620366"/>
    </source>
</evidence>
<sequence>MNENDPRLQLSEADKKLPASSQQIILDAKKAYAAAEDAGDTAGMEKASNTANLERANAQNGFLADRYGNYVGAITPKTTTNELSGSTSNFLTNQQNKAQNLLTNQKNSQKASVEAQVKNLQQQAYLQKVKELGNLNKINALKGQTGGLAESTLLAPTAAYRNTLNEIGANQMEANRQIDQAADAQELQLAIDFADKALSQMNLENQMQNQNYWNQQNLDFSREQYRDNRVDSALSLVMNLIAGGARPTDEQLQAANLTREQADAIAQQLNRNF</sequence>
<organism evidence="2 3">
    <name type="scientific">Feifania hominis</name>
    <dbReference type="NCBI Taxonomy" id="2763660"/>
    <lineage>
        <taxon>Bacteria</taxon>
        <taxon>Bacillati</taxon>
        <taxon>Bacillota</taxon>
        <taxon>Clostridia</taxon>
        <taxon>Eubacteriales</taxon>
        <taxon>Feifaniaceae</taxon>
        <taxon>Feifania</taxon>
    </lineage>
</organism>
<evidence type="ECO:0000313" key="2">
    <source>
        <dbReference type="EMBL" id="MBC8537227.1"/>
    </source>
</evidence>
<keyword evidence="3" id="KW-1185">Reference proteome</keyword>
<reference evidence="2" key="1">
    <citation type="submission" date="2020-08" db="EMBL/GenBank/DDBJ databases">
        <title>Genome public.</title>
        <authorList>
            <person name="Liu C."/>
            <person name="Sun Q."/>
        </authorList>
    </citation>
    <scope>NUCLEOTIDE SEQUENCE</scope>
    <source>
        <strain evidence="2">BX7</strain>
    </source>
</reference>
<dbReference type="AlphaFoldDB" id="A0A926HRB5"/>
<dbReference type="RefSeq" id="WP_249301699.1">
    <property type="nucleotide sequence ID" value="NZ_JACRSP010000006.1"/>
</dbReference>